<name>A0A940WPQ9_9ACTN</name>
<keyword evidence="3" id="KW-0808">Transferase</keyword>
<dbReference type="RefSeq" id="WP_210155934.1">
    <property type="nucleotide sequence ID" value="NZ_JAFCNB010000005.1"/>
</dbReference>
<keyword evidence="6 8" id="KW-0472">Membrane</keyword>
<evidence type="ECO:0000256" key="4">
    <source>
        <dbReference type="ARBA" id="ARBA00022692"/>
    </source>
</evidence>
<dbReference type="EMBL" id="JAFCNB010000005">
    <property type="protein sequence ID" value="MBP2704649.1"/>
    <property type="molecule type" value="Genomic_DNA"/>
</dbReference>
<dbReference type="InterPro" id="IPR018584">
    <property type="entry name" value="GT87"/>
</dbReference>
<feature type="transmembrane region" description="Helical" evidence="8">
    <location>
        <begin position="85"/>
        <end position="106"/>
    </location>
</feature>
<dbReference type="GO" id="GO:0005886">
    <property type="term" value="C:plasma membrane"/>
    <property type="evidence" value="ECO:0007669"/>
    <property type="project" value="UniProtKB-SubCell"/>
</dbReference>
<dbReference type="Pfam" id="PF09594">
    <property type="entry name" value="GT87"/>
    <property type="match status" value="1"/>
</dbReference>
<evidence type="ECO:0000256" key="6">
    <source>
        <dbReference type="ARBA" id="ARBA00023136"/>
    </source>
</evidence>
<comment type="similarity">
    <text evidence="7">Belongs to the glycosyltransferase 87 family.</text>
</comment>
<evidence type="ECO:0000256" key="2">
    <source>
        <dbReference type="ARBA" id="ARBA00022475"/>
    </source>
</evidence>
<feature type="transmembrane region" description="Helical" evidence="8">
    <location>
        <begin position="118"/>
        <end position="136"/>
    </location>
</feature>
<sequence length="413" mass="44483">MRRRPVWPVLVTWVVTRTLLILAATQVIPVGHRIAFDNDVSLYRFWSNTLLAGAFPAADEKWQYPPLAAVPMLAPRLLPFTYRDAFLLLAVACDLAVLLLLWRFAARSADGDRGRTGLWAWTVGAALLGPVLITRYDLMVTLLAVMALTLSPHPVVRGSLIGLGLAVKVWPVALLTGLRRWRELLEGSASAFVAAAVTCGVVAAAVPGALDFVVAQRDRGLQIESLTATPFALARALGWWGGYTTYRHGAMEAVGPGIAAAEVVSLAATPVALALLALWWLRAAPDARSYYDAALTAVLFLVLTSRVLSPQYLVWVVAIAAVVLSVRRERPGRSRRAAVMLVLVAAALTGLAYPWVEEDYSWSGRLPGTLLLVARNLALLAAGIVSYVQLWRATRRTGPAVDGAERPASVTSA</sequence>
<evidence type="ECO:0000256" key="1">
    <source>
        <dbReference type="ARBA" id="ARBA00004651"/>
    </source>
</evidence>
<dbReference type="GO" id="GO:0016758">
    <property type="term" value="F:hexosyltransferase activity"/>
    <property type="evidence" value="ECO:0007669"/>
    <property type="project" value="InterPro"/>
</dbReference>
<protein>
    <submittedName>
        <fullName evidence="9">DUF2029 domain-containing protein</fullName>
    </submittedName>
</protein>
<feature type="transmembrane region" description="Helical" evidence="8">
    <location>
        <begin position="338"/>
        <end position="356"/>
    </location>
</feature>
<feature type="transmembrane region" description="Helical" evidence="8">
    <location>
        <begin position="7"/>
        <end position="28"/>
    </location>
</feature>
<keyword evidence="10" id="KW-1185">Reference proteome</keyword>
<keyword evidence="4 8" id="KW-0812">Transmembrane</keyword>
<evidence type="ECO:0000313" key="10">
    <source>
        <dbReference type="Proteomes" id="UP000674234"/>
    </source>
</evidence>
<evidence type="ECO:0000256" key="5">
    <source>
        <dbReference type="ARBA" id="ARBA00022989"/>
    </source>
</evidence>
<feature type="transmembrane region" description="Helical" evidence="8">
    <location>
        <begin position="226"/>
        <end position="246"/>
    </location>
</feature>
<reference evidence="9" key="1">
    <citation type="submission" date="2021-02" db="EMBL/GenBank/DDBJ databases">
        <title>Draft genome sequence of Microbispora sp. RL4-1S isolated from rice leaves in Thailand.</title>
        <authorList>
            <person name="Muangham S."/>
            <person name="Duangmal K."/>
        </authorList>
    </citation>
    <scope>NUCLEOTIDE SEQUENCE</scope>
    <source>
        <strain evidence="9">RL4-1S</strain>
    </source>
</reference>
<feature type="transmembrane region" description="Helical" evidence="8">
    <location>
        <begin position="368"/>
        <end position="388"/>
    </location>
</feature>
<comment type="subcellular location">
    <subcellularLocation>
        <location evidence="1">Cell membrane</location>
        <topology evidence="1">Multi-pass membrane protein</topology>
    </subcellularLocation>
</comment>
<feature type="transmembrane region" description="Helical" evidence="8">
    <location>
        <begin position="156"/>
        <end position="178"/>
    </location>
</feature>
<feature type="transmembrane region" description="Helical" evidence="8">
    <location>
        <begin position="190"/>
        <end position="214"/>
    </location>
</feature>
<evidence type="ECO:0000313" key="9">
    <source>
        <dbReference type="EMBL" id="MBP2704649.1"/>
    </source>
</evidence>
<keyword evidence="2" id="KW-1003">Cell membrane</keyword>
<keyword evidence="5 8" id="KW-1133">Transmembrane helix</keyword>
<proteinExistence type="inferred from homology"/>
<feature type="transmembrane region" description="Helical" evidence="8">
    <location>
        <begin position="293"/>
        <end position="326"/>
    </location>
</feature>
<evidence type="ECO:0000256" key="3">
    <source>
        <dbReference type="ARBA" id="ARBA00022679"/>
    </source>
</evidence>
<gene>
    <name evidence="9" type="ORF">JOL79_12575</name>
</gene>
<dbReference type="Proteomes" id="UP000674234">
    <property type="component" value="Unassembled WGS sequence"/>
</dbReference>
<organism evidence="9 10">
    <name type="scientific">Microbispora oryzae</name>
    <dbReference type="NCBI Taxonomy" id="2806554"/>
    <lineage>
        <taxon>Bacteria</taxon>
        <taxon>Bacillati</taxon>
        <taxon>Actinomycetota</taxon>
        <taxon>Actinomycetes</taxon>
        <taxon>Streptosporangiales</taxon>
        <taxon>Streptosporangiaceae</taxon>
        <taxon>Microbispora</taxon>
    </lineage>
</organism>
<feature type="transmembrane region" description="Helical" evidence="8">
    <location>
        <begin position="258"/>
        <end position="281"/>
    </location>
</feature>
<accession>A0A940WPQ9</accession>
<comment type="caution">
    <text evidence="9">The sequence shown here is derived from an EMBL/GenBank/DDBJ whole genome shotgun (WGS) entry which is preliminary data.</text>
</comment>
<evidence type="ECO:0000256" key="7">
    <source>
        <dbReference type="ARBA" id="ARBA00024033"/>
    </source>
</evidence>
<evidence type="ECO:0000256" key="8">
    <source>
        <dbReference type="SAM" id="Phobius"/>
    </source>
</evidence>
<dbReference type="AlphaFoldDB" id="A0A940WPQ9"/>